<dbReference type="GO" id="GO:0005768">
    <property type="term" value="C:endosome"/>
    <property type="evidence" value="ECO:0007669"/>
    <property type="project" value="TreeGrafter"/>
</dbReference>
<evidence type="ECO:0000256" key="2">
    <source>
        <dbReference type="ARBA" id="ARBA00008361"/>
    </source>
</evidence>
<evidence type="ECO:0000256" key="7">
    <source>
        <dbReference type="ARBA" id="ARBA00037847"/>
    </source>
</evidence>
<gene>
    <name evidence="10" type="ORF">M0R45_012517</name>
</gene>
<evidence type="ECO:0000256" key="4">
    <source>
        <dbReference type="ARBA" id="ARBA00022679"/>
    </source>
</evidence>
<evidence type="ECO:0000256" key="5">
    <source>
        <dbReference type="ARBA" id="ARBA00022968"/>
    </source>
</evidence>
<feature type="compositionally biased region" description="Acidic residues" evidence="9">
    <location>
        <begin position="172"/>
        <end position="195"/>
    </location>
</feature>
<keyword evidence="4 8" id="KW-0808">Transferase</keyword>
<dbReference type="EMBL" id="JBEDUW010000002">
    <property type="protein sequence ID" value="KAK9947081.1"/>
    <property type="molecule type" value="Genomic_DNA"/>
</dbReference>
<dbReference type="GO" id="GO:0016020">
    <property type="term" value="C:membrane"/>
    <property type="evidence" value="ECO:0007669"/>
    <property type="project" value="UniProtKB-SubCell"/>
</dbReference>
<dbReference type="Pfam" id="PF03141">
    <property type="entry name" value="Methyltransf_29"/>
    <property type="match status" value="1"/>
</dbReference>
<dbReference type="Gene3D" id="3.40.50.150">
    <property type="entry name" value="Vaccinia Virus protein VP39"/>
    <property type="match status" value="1"/>
</dbReference>
<reference evidence="10 11" key="1">
    <citation type="journal article" date="2023" name="G3 (Bethesda)">
        <title>A chromosome-length genome assembly and annotation of blackberry (Rubus argutus, cv. 'Hillquist').</title>
        <authorList>
            <person name="Bruna T."/>
            <person name="Aryal R."/>
            <person name="Dudchenko O."/>
            <person name="Sargent D.J."/>
            <person name="Mead D."/>
            <person name="Buti M."/>
            <person name="Cavallini A."/>
            <person name="Hytonen T."/>
            <person name="Andres J."/>
            <person name="Pham M."/>
            <person name="Weisz D."/>
            <person name="Mascagni F."/>
            <person name="Usai G."/>
            <person name="Natali L."/>
            <person name="Bassil N."/>
            <person name="Fernandez G.E."/>
            <person name="Lomsadze A."/>
            <person name="Armour M."/>
            <person name="Olukolu B."/>
            <person name="Poorten T."/>
            <person name="Britton C."/>
            <person name="Davik J."/>
            <person name="Ashrafi H."/>
            <person name="Aiden E.L."/>
            <person name="Borodovsky M."/>
            <person name="Worthington M."/>
        </authorList>
    </citation>
    <scope>NUCLEOTIDE SEQUENCE [LARGE SCALE GENOMIC DNA]</scope>
    <source>
        <tissue evidence="10">Leaf</tissue>
    </source>
</reference>
<feature type="compositionally biased region" description="Polar residues" evidence="9">
    <location>
        <begin position="61"/>
        <end position="75"/>
    </location>
</feature>
<sequence length="724" mass="82393">MAVASARFGRPAKRPYWGFCIKMTAVAILGLCFIFVWSMFSSPSNSVTTRIESFDNIEQPPGSSRSKRASISGTQTEKKVEDERKVNGSVTLDVREHKSEKKDAANTKKETVKKKLPQKVSKQKHGSENSEVEDSDEDKEDGDGDEDEVRQVADGKEEALDGEGEANGNTEGEGDLIELLDQESDSEEKLDDDGGESERKGKKRYKNKGPLFDPKAHYHWKSCSTRSKHNYIPCIDIEIGSGRLQQYRHTERSCPRSPPMCLVPLPPDGYNPPVHWPESKEKILYKNVEHPKLAAFIREHTWVMESGEYLTFPQNQSEIKGGVLHYLESIEEMVPDVEWGKNIRVVLDIGCTDSTFAASLLDKDVLTLSLGLKDDLVDLAQVSLERGFPTVVSPFGNRRLPFPSGVFDVIHCGGCKVPWHSNGGKHLLEMNRILRPGGYFILSTKHDSFEDEEAMNTLMVSICWNILAHKTDEVSDVGVKIYKKPDSNDLYTMRRKKHWIPLCKENENPDAAWYVPVKTCLHTIPSAIEERGSEWPEEWPNRLNRFPDWLKDTDKLVADTKHWKDIVDKSYLIGLGINWSSIRNVMDMKAIYGGFAAALLQQNVWVMNVVPVHAPDTLPFIFERGLVGTYHDWCESFGTYPRSYDLLHADHLFSRLKNRCKQPFSIVVEMDRILRPGGWAIIRDKVEILDPLEGIFKSLHWDIRMTYSQQKEGILCAQKTTWRP</sequence>
<keyword evidence="3 8" id="KW-0489">Methyltransferase</keyword>
<keyword evidence="8" id="KW-0472">Membrane</keyword>
<dbReference type="EC" id="2.1.1.-" evidence="8"/>
<dbReference type="PANTHER" id="PTHR10108:SF1102">
    <property type="entry name" value="METHYLTRANSFERASE PMT28-RELATED"/>
    <property type="match status" value="1"/>
</dbReference>
<dbReference type="InterPro" id="IPR029063">
    <property type="entry name" value="SAM-dependent_MTases_sf"/>
</dbReference>
<evidence type="ECO:0000313" key="10">
    <source>
        <dbReference type="EMBL" id="KAK9947081.1"/>
    </source>
</evidence>
<evidence type="ECO:0000313" key="11">
    <source>
        <dbReference type="Proteomes" id="UP001457282"/>
    </source>
</evidence>
<keyword evidence="5 8" id="KW-0735">Signal-anchor</keyword>
<feature type="compositionally biased region" description="Basic and acidic residues" evidence="9">
    <location>
        <begin position="76"/>
        <end position="86"/>
    </location>
</feature>
<evidence type="ECO:0000256" key="1">
    <source>
        <dbReference type="ARBA" id="ARBA00004606"/>
    </source>
</evidence>
<dbReference type="PANTHER" id="PTHR10108">
    <property type="entry name" value="SAM-DEPENDENT METHYLTRANSFERASE"/>
    <property type="match status" value="1"/>
</dbReference>
<dbReference type="InterPro" id="IPR004159">
    <property type="entry name" value="Put_SAM_MeTrfase"/>
</dbReference>
<comment type="subcellular location">
    <subcellularLocation>
        <location evidence="7">Endomembrane system</location>
        <topology evidence="7">Single-pass membrane protein</topology>
    </subcellularLocation>
    <subcellularLocation>
        <location evidence="1 8">Membrane</location>
        <topology evidence="1 8">Single-pass type II membrane protein</topology>
    </subcellularLocation>
</comment>
<proteinExistence type="inferred from homology"/>
<dbReference type="SUPFAM" id="SSF53335">
    <property type="entry name" value="S-adenosyl-L-methionine-dependent methyltransferases"/>
    <property type="match status" value="2"/>
</dbReference>
<evidence type="ECO:0000256" key="8">
    <source>
        <dbReference type="RuleBase" id="RU366043"/>
    </source>
</evidence>
<feature type="compositionally biased region" description="Basic and acidic residues" evidence="9">
    <location>
        <begin position="93"/>
        <end position="110"/>
    </location>
</feature>
<keyword evidence="6 8" id="KW-0325">Glycoprotein</keyword>
<dbReference type="Proteomes" id="UP001457282">
    <property type="component" value="Unassembled WGS sequence"/>
</dbReference>
<feature type="transmembrane region" description="Helical" evidence="8">
    <location>
        <begin position="16"/>
        <end position="40"/>
    </location>
</feature>
<dbReference type="GO" id="GO:0032259">
    <property type="term" value="P:methylation"/>
    <property type="evidence" value="ECO:0007669"/>
    <property type="project" value="UniProtKB-KW"/>
</dbReference>
<feature type="region of interest" description="Disordered" evidence="9">
    <location>
        <begin position="54"/>
        <end position="208"/>
    </location>
</feature>
<keyword evidence="8" id="KW-1133">Transmembrane helix</keyword>
<accession>A0AAW1YFZ2</accession>
<keyword evidence="8" id="KW-0812">Transmembrane</keyword>
<protein>
    <recommendedName>
        <fullName evidence="8">Methyltransferase</fullName>
        <ecNumber evidence="8">2.1.1.-</ecNumber>
    </recommendedName>
</protein>
<evidence type="ECO:0000256" key="6">
    <source>
        <dbReference type="ARBA" id="ARBA00023180"/>
    </source>
</evidence>
<dbReference type="AlphaFoldDB" id="A0AAW1YFZ2"/>
<feature type="compositionally biased region" description="Basic and acidic residues" evidence="9">
    <location>
        <begin position="149"/>
        <end position="159"/>
    </location>
</feature>
<dbReference type="GO" id="GO:0005802">
    <property type="term" value="C:trans-Golgi network"/>
    <property type="evidence" value="ECO:0007669"/>
    <property type="project" value="TreeGrafter"/>
</dbReference>
<feature type="compositionally biased region" description="Acidic residues" evidence="9">
    <location>
        <begin position="130"/>
        <end position="148"/>
    </location>
</feature>
<comment type="similarity">
    <text evidence="2 8">Belongs to the methyltransferase superfamily.</text>
</comment>
<feature type="compositionally biased region" description="Basic residues" evidence="9">
    <location>
        <begin position="111"/>
        <end position="124"/>
    </location>
</feature>
<dbReference type="GO" id="GO:0008168">
    <property type="term" value="F:methyltransferase activity"/>
    <property type="evidence" value="ECO:0007669"/>
    <property type="project" value="UniProtKB-UniRule"/>
</dbReference>
<name>A0AAW1YFZ2_RUBAR</name>
<evidence type="ECO:0000256" key="9">
    <source>
        <dbReference type="SAM" id="MobiDB-lite"/>
    </source>
</evidence>
<dbReference type="CDD" id="cd02440">
    <property type="entry name" value="AdoMet_MTases"/>
    <property type="match status" value="1"/>
</dbReference>
<comment type="caution">
    <text evidence="10">The sequence shown here is derived from an EMBL/GenBank/DDBJ whole genome shotgun (WGS) entry which is preliminary data.</text>
</comment>
<evidence type="ECO:0000256" key="3">
    <source>
        <dbReference type="ARBA" id="ARBA00022603"/>
    </source>
</evidence>
<keyword evidence="11" id="KW-1185">Reference proteome</keyword>
<organism evidence="10 11">
    <name type="scientific">Rubus argutus</name>
    <name type="common">Southern blackberry</name>
    <dbReference type="NCBI Taxonomy" id="59490"/>
    <lineage>
        <taxon>Eukaryota</taxon>
        <taxon>Viridiplantae</taxon>
        <taxon>Streptophyta</taxon>
        <taxon>Embryophyta</taxon>
        <taxon>Tracheophyta</taxon>
        <taxon>Spermatophyta</taxon>
        <taxon>Magnoliopsida</taxon>
        <taxon>eudicotyledons</taxon>
        <taxon>Gunneridae</taxon>
        <taxon>Pentapetalae</taxon>
        <taxon>rosids</taxon>
        <taxon>fabids</taxon>
        <taxon>Rosales</taxon>
        <taxon>Rosaceae</taxon>
        <taxon>Rosoideae</taxon>
        <taxon>Rosoideae incertae sedis</taxon>
        <taxon>Rubus</taxon>
    </lineage>
</organism>